<keyword evidence="1" id="KW-0812">Transmembrane</keyword>
<keyword evidence="1" id="KW-1133">Transmembrane helix</keyword>
<feature type="chain" id="PRO_5026796673" evidence="2">
    <location>
        <begin position="17"/>
        <end position="484"/>
    </location>
</feature>
<accession>A0A6J2TXI2</accession>
<evidence type="ECO:0000313" key="4">
    <source>
        <dbReference type="RefSeq" id="XP_030381251.1"/>
    </source>
</evidence>
<feature type="signal peptide" evidence="2">
    <location>
        <begin position="1"/>
        <end position="16"/>
    </location>
</feature>
<dbReference type="Proteomes" id="UP000504634">
    <property type="component" value="Unplaced"/>
</dbReference>
<evidence type="ECO:0000313" key="3">
    <source>
        <dbReference type="Proteomes" id="UP000504634"/>
    </source>
</evidence>
<feature type="transmembrane region" description="Helical" evidence="1">
    <location>
        <begin position="451"/>
        <end position="472"/>
    </location>
</feature>
<feature type="transmembrane region" description="Helical" evidence="1">
    <location>
        <begin position="356"/>
        <end position="374"/>
    </location>
</feature>
<proteinExistence type="predicted"/>
<name>A0A6J2TXI2_DROLE</name>
<feature type="transmembrane region" description="Helical" evidence="1">
    <location>
        <begin position="380"/>
        <end position="399"/>
    </location>
</feature>
<dbReference type="AlphaFoldDB" id="A0A6J2TXI2"/>
<reference evidence="4" key="1">
    <citation type="submission" date="2025-08" db="UniProtKB">
        <authorList>
            <consortium name="RefSeq"/>
        </authorList>
    </citation>
    <scope>IDENTIFICATION</scope>
    <source>
        <strain evidence="4">11010-0011.00</strain>
        <tissue evidence="4">Whole body</tissue>
    </source>
</reference>
<evidence type="ECO:0000256" key="1">
    <source>
        <dbReference type="SAM" id="Phobius"/>
    </source>
</evidence>
<keyword evidence="3" id="KW-1185">Reference proteome</keyword>
<organism evidence="3 4">
    <name type="scientific">Drosophila lebanonensis</name>
    <name type="common">Fruit fly</name>
    <name type="synonym">Scaptodrosophila lebanonensis</name>
    <dbReference type="NCBI Taxonomy" id="7225"/>
    <lineage>
        <taxon>Eukaryota</taxon>
        <taxon>Metazoa</taxon>
        <taxon>Ecdysozoa</taxon>
        <taxon>Arthropoda</taxon>
        <taxon>Hexapoda</taxon>
        <taxon>Insecta</taxon>
        <taxon>Pterygota</taxon>
        <taxon>Neoptera</taxon>
        <taxon>Endopterygota</taxon>
        <taxon>Diptera</taxon>
        <taxon>Brachycera</taxon>
        <taxon>Muscomorpha</taxon>
        <taxon>Ephydroidea</taxon>
        <taxon>Drosophilidae</taxon>
        <taxon>Scaptodrosophila</taxon>
    </lineage>
</organism>
<gene>
    <name evidence="4" type="primary">LOC115629075</name>
</gene>
<keyword evidence="1" id="KW-0472">Membrane</keyword>
<dbReference type="RefSeq" id="XP_030381251.1">
    <property type="nucleotide sequence ID" value="XM_030525391.1"/>
</dbReference>
<evidence type="ECO:0000256" key="2">
    <source>
        <dbReference type="SAM" id="SignalP"/>
    </source>
</evidence>
<dbReference type="OrthoDB" id="7841600at2759"/>
<keyword evidence="2" id="KW-0732">Signal</keyword>
<protein>
    <submittedName>
        <fullName evidence="4">Uncharacterized protein LOC115629075</fullName>
    </submittedName>
</protein>
<feature type="transmembrane region" description="Helical" evidence="1">
    <location>
        <begin position="319"/>
        <end position="344"/>
    </location>
</feature>
<dbReference type="GeneID" id="115629075"/>
<sequence length="484" mass="55157">MVGLAALLLLITPIQGLLTADVVSSEEYSLTWLYGLIKKMHEEQPISSLLLMQRRHHADCLLRDFNMPDWPALRLDEHGRLDVQILFDQEFLAVVCMRDYSEPIELTALAYNLNRMRETRIIVWLQAETEGEAFNGISKKAGELHFVNLLLCHAAPTGLLKVYRLLPFPFPRFEPIYNVDVGPYFRRSWTNFGGITARALPDQISPGTFIVTDWRTGDQRLSGRVGKFVTTFTKGRNITLKYTQPVEAGKVILPTTLENMTHHGELDLPLSVKFRGTSRPRHGIESSELVGLVNWIVIVPCRQLLDIHGVYNMLLEENWGFFILGTYVAFAIIETLIAAAEYYLWHQRRRFDCYGLFVNLRVFCGLLGFVMPIQSSKCVATRQLIMIICVFGLVFSNFFSAKLSTLMTMFPQSSEINTFEDLEAAQIPVILDPLTHGKPLCFRDLMWLWKLLLLCYAAAILVFVVEYCVGYWQKGGSMNVVVVV</sequence>